<keyword evidence="1" id="KW-1133">Transmembrane helix</keyword>
<name>A0A1M6BZR2_9FLAO</name>
<accession>A0A1M6BZR2</accession>
<gene>
    <name evidence="2" type="ORF">SAMN04487908_10396</name>
</gene>
<dbReference type="STRING" id="797419.SAMN05216556_10396"/>
<keyword evidence="3" id="KW-1185">Reference proteome</keyword>
<feature type="transmembrane region" description="Helical" evidence="1">
    <location>
        <begin position="191"/>
        <end position="219"/>
    </location>
</feature>
<dbReference type="Proteomes" id="UP000184172">
    <property type="component" value="Unassembled WGS sequence"/>
</dbReference>
<proteinExistence type="predicted"/>
<feature type="transmembrane region" description="Helical" evidence="1">
    <location>
        <begin position="308"/>
        <end position="328"/>
    </location>
</feature>
<keyword evidence="1" id="KW-0472">Membrane</keyword>
<sequence length="381" mass="44347">MWTTRIQEKSKQHLMAIMLLLFFVSEAISKYGIRVEGGKSDIPRYIKFAVYIVLTFGLWRKTKSLIAPLVLAVIFCVGQIFLANGFNQEMVVSFSKLLFPIFLLIYFNHYPIGENERKSLFQVFEALLILNGVFIFVGFIWEIPMFRSYFGERFGYNGLFITSATSSYVYAVAIFYFLLKLKRDFLKSWKTYFVIACAIFTGTKILYIALIASLFIYLICFVNFSKQQRKLIFFVIMAACAAIAYFFFFEFGIFNQIRQNEGLLSAILSYRDDLFMEQTLPFIKENWSWANYLFGGISELSVRSQMGFIDVFLFWGILGGLYYLFTFYKSFVTFHIDKSGIYIILSLGLMVFLAGNFFENASVAIYLLILKEKLLDKTVFY</sequence>
<feature type="transmembrane region" description="Helical" evidence="1">
    <location>
        <begin position="160"/>
        <end position="179"/>
    </location>
</feature>
<dbReference type="AlphaFoldDB" id="A0A1M6BZR2"/>
<evidence type="ECO:0000256" key="1">
    <source>
        <dbReference type="SAM" id="Phobius"/>
    </source>
</evidence>
<evidence type="ECO:0000313" key="3">
    <source>
        <dbReference type="Proteomes" id="UP000184172"/>
    </source>
</evidence>
<protein>
    <recommendedName>
        <fullName evidence="4">O-antigen ligase like membrane protein</fullName>
    </recommendedName>
</protein>
<feature type="transmembrane region" description="Helical" evidence="1">
    <location>
        <begin position="12"/>
        <end position="30"/>
    </location>
</feature>
<feature type="transmembrane region" description="Helical" evidence="1">
    <location>
        <begin position="66"/>
        <end position="84"/>
    </location>
</feature>
<evidence type="ECO:0000313" key="2">
    <source>
        <dbReference type="EMBL" id="SHI54220.1"/>
    </source>
</evidence>
<organism evidence="2 3">
    <name type="scientific">Aequorivita viscosa</name>
    <dbReference type="NCBI Taxonomy" id="797419"/>
    <lineage>
        <taxon>Bacteria</taxon>
        <taxon>Pseudomonadati</taxon>
        <taxon>Bacteroidota</taxon>
        <taxon>Flavobacteriia</taxon>
        <taxon>Flavobacteriales</taxon>
        <taxon>Flavobacteriaceae</taxon>
        <taxon>Aequorivita</taxon>
    </lineage>
</organism>
<evidence type="ECO:0008006" key="4">
    <source>
        <dbReference type="Google" id="ProtNLM"/>
    </source>
</evidence>
<feature type="transmembrane region" description="Helical" evidence="1">
    <location>
        <begin position="231"/>
        <end position="249"/>
    </location>
</feature>
<keyword evidence="1" id="KW-0812">Transmembrane</keyword>
<dbReference type="EMBL" id="FQYV01000003">
    <property type="protein sequence ID" value="SHI54220.1"/>
    <property type="molecule type" value="Genomic_DNA"/>
</dbReference>
<feature type="transmembrane region" description="Helical" evidence="1">
    <location>
        <begin position="90"/>
        <end position="107"/>
    </location>
</feature>
<feature type="transmembrane region" description="Helical" evidence="1">
    <location>
        <begin position="119"/>
        <end position="140"/>
    </location>
</feature>
<reference evidence="3" key="1">
    <citation type="submission" date="2016-11" db="EMBL/GenBank/DDBJ databases">
        <authorList>
            <person name="Varghese N."/>
            <person name="Submissions S."/>
        </authorList>
    </citation>
    <scope>NUCLEOTIDE SEQUENCE [LARGE SCALE GENOMIC DNA]</scope>
    <source>
        <strain evidence="3">DSM 26349</strain>
    </source>
</reference>
<feature type="transmembrane region" description="Helical" evidence="1">
    <location>
        <begin position="340"/>
        <end position="369"/>
    </location>
</feature>